<sequence>MQDGRQQSGTARTENFHESKLDSTIIVSAVMKATILNIAIAASLGSVALAQPHRHGHHVHHQKRNSPVEKREVVTTYVPATVTQYMLGDQEVTPEEAQAGLDKGLYVVIGETTPTFTPPPAPVPTSTSSKEDGVFIEQLTTSSSAPPTSTPTPTTSSTPEPEPTKSTSVSSGATGIDADFPDGEIDCSTFPSAYGALALDYLGMGGWSGLQFTPNFSLKDLAISFIETGISKPAGQTGFYSYACPDGYVKSQWPQAQGATGQSIGGLYCNSQGKLELTRGDVTKKLCEKGIPGITVKNKMSSGTSVCRTDYPGTENMVVPLDATPGGSFELANIASNNYYVWQGKATTLQYYVNKKGVNAEKGCRWVCADDPLGCGNWAPINIGVGESSDGTTYLSIFPNSAVSTAVLDFNIDISGDNSIPCYYHVGEGFATGSNGCTTGIPHGGSVTITFSE</sequence>
<dbReference type="PANTHER" id="PTHR31316:SF0">
    <property type="entry name" value="SECRETED BETA-GLUCOSIDASE SIM1-RELATED"/>
    <property type="match status" value="1"/>
</dbReference>
<evidence type="ECO:0000313" key="12">
    <source>
        <dbReference type="EMBL" id="GAP87297.2"/>
    </source>
</evidence>
<dbReference type="EMBL" id="DF977472">
    <property type="protein sequence ID" value="GAP87297.2"/>
    <property type="molecule type" value="Genomic_DNA"/>
</dbReference>
<evidence type="ECO:0000256" key="6">
    <source>
        <dbReference type="ARBA" id="ARBA00022801"/>
    </source>
</evidence>
<evidence type="ECO:0000256" key="3">
    <source>
        <dbReference type="ARBA" id="ARBA00022512"/>
    </source>
</evidence>
<dbReference type="GO" id="GO:0009986">
    <property type="term" value="C:cell surface"/>
    <property type="evidence" value="ECO:0007669"/>
    <property type="project" value="TreeGrafter"/>
</dbReference>
<evidence type="ECO:0000256" key="7">
    <source>
        <dbReference type="ARBA" id="ARBA00023277"/>
    </source>
</evidence>
<evidence type="ECO:0000256" key="8">
    <source>
        <dbReference type="ARBA" id="ARBA00023295"/>
    </source>
</evidence>
<keyword evidence="10" id="KW-0624">Polysaccharide degradation</keyword>
<dbReference type="InterPro" id="IPR005556">
    <property type="entry name" value="SUN"/>
</dbReference>
<dbReference type="GO" id="GO:0016798">
    <property type="term" value="F:hydrolase activity, acting on glycosyl bonds"/>
    <property type="evidence" value="ECO:0007669"/>
    <property type="project" value="UniProtKB-KW"/>
</dbReference>
<accession>A0A1W2TGQ6</accession>
<protein>
    <submittedName>
        <fullName evidence="12">Putative sun domain-containing protein</fullName>
    </submittedName>
</protein>
<evidence type="ECO:0000256" key="9">
    <source>
        <dbReference type="ARBA" id="ARBA00023316"/>
    </source>
</evidence>
<feature type="compositionally biased region" description="Low complexity" evidence="11">
    <location>
        <begin position="140"/>
        <end position="171"/>
    </location>
</feature>
<evidence type="ECO:0000256" key="11">
    <source>
        <dbReference type="SAM" id="MobiDB-lite"/>
    </source>
</evidence>
<dbReference type="AlphaFoldDB" id="A0A1W2TGQ6"/>
<evidence type="ECO:0000256" key="1">
    <source>
        <dbReference type="ARBA" id="ARBA00004191"/>
    </source>
</evidence>
<dbReference type="Pfam" id="PF03856">
    <property type="entry name" value="SUN"/>
    <property type="match status" value="1"/>
</dbReference>
<evidence type="ECO:0000256" key="10">
    <source>
        <dbReference type="ARBA" id="ARBA00023326"/>
    </source>
</evidence>
<dbReference type="GO" id="GO:0031505">
    <property type="term" value="P:fungal-type cell wall organization"/>
    <property type="evidence" value="ECO:0007669"/>
    <property type="project" value="TreeGrafter"/>
</dbReference>
<dbReference type="GO" id="GO:0000272">
    <property type="term" value="P:polysaccharide catabolic process"/>
    <property type="evidence" value="ECO:0007669"/>
    <property type="project" value="UniProtKB-KW"/>
</dbReference>
<name>A0A1W2TGQ6_ROSNE</name>
<keyword evidence="4" id="KW-0964">Secreted</keyword>
<feature type="region of interest" description="Disordered" evidence="11">
    <location>
        <begin position="139"/>
        <end position="180"/>
    </location>
</feature>
<evidence type="ECO:0000256" key="4">
    <source>
        <dbReference type="ARBA" id="ARBA00022525"/>
    </source>
</evidence>
<keyword evidence="7" id="KW-0119">Carbohydrate metabolism</keyword>
<keyword evidence="6" id="KW-0378">Hydrolase</keyword>
<dbReference type="STRING" id="77044.A0A1W2TGQ6"/>
<reference evidence="12" key="1">
    <citation type="submission" date="2016-03" db="EMBL/GenBank/DDBJ databases">
        <title>Draft genome sequence of Rosellinia necatrix.</title>
        <authorList>
            <person name="Kanematsu S."/>
        </authorList>
    </citation>
    <scope>NUCLEOTIDE SEQUENCE [LARGE SCALE GENOMIC DNA]</scope>
    <source>
        <strain evidence="12">W97</strain>
    </source>
</reference>
<dbReference type="PANTHER" id="PTHR31316">
    <property type="entry name" value="BETA-GLUCOSIDASE-LIKE PROTEIN NCA3, MITOCHONDRIAL-RELATED"/>
    <property type="match status" value="1"/>
</dbReference>
<keyword evidence="5" id="KW-0732">Signal</keyword>
<dbReference type="OMA" id="CSYACQS"/>
<dbReference type="GO" id="GO:0009277">
    <property type="term" value="C:fungal-type cell wall"/>
    <property type="evidence" value="ECO:0007669"/>
    <property type="project" value="TreeGrafter"/>
</dbReference>
<organism evidence="12">
    <name type="scientific">Rosellinia necatrix</name>
    <name type="common">White root-rot fungus</name>
    <dbReference type="NCBI Taxonomy" id="77044"/>
    <lineage>
        <taxon>Eukaryota</taxon>
        <taxon>Fungi</taxon>
        <taxon>Dikarya</taxon>
        <taxon>Ascomycota</taxon>
        <taxon>Pezizomycotina</taxon>
        <taxon>Sordariomycetes</taxon>
        <taxon>Xylariomycetidae</taxon>
        <taxon>Xylariales</taxon>
        <taxon>Xylariaceae</taxon>
        <taxon>Rosellinia</taxon>
    </lineage>
</organism>
<keyword evidence="8" id="KW-0326">Glycosidase</keyword>
<evidence type="ECO:0000313" key="13">
    <source>
        <dbReference type="Proteomes" id="UP000054516"/>
    </source>
</evidence>
<dbReference type="OrthoDB" id="5339822at2759"/>
<keyword evidence="3" id="KW-0134">Cell wall</keyword>
<evidence type="ECO:0000256" key="5">
    <source>
        <dbReference type="ARBA" id="ARBA00022729"/>
    </source>
</evidence>
<comment type="subcellular location">
    <subcellularLocation>
        <location evidence="1">Secreted</location>
        <location evidence="1">Cell wall</location>
    </subcellularLocation>
</comment>
<proteinExistence type="inferred from homology"/>
<dbReference type="InterPro" id="IPR051526">
    <property type="entry name" value="Beta-Glucosidase_SUN"/>
</dbReference>
<evidence type="ECO:0000256" key="2">
    <source>
        <dbReference type="ARBA" id="ARBA00010579"/>
    </source>
</evidence>
<dbReference type="Proteomes" id="UP000054516">
    <property type="component" value="Unassembled WGS sequence"/>
</dbReference>
<gene>
    <name evidence="12" type="ORF">SAMD00023353_2701170</name>
</gene>
<comment type="similarity">
    <text evidence="2">Belongs to the SUN family.</text>
</comment>
<keyword evidence="9" id="KW-0961">Cell wall biogenesis/degradation</keyword>
<keyword evidence="13" id="KW-1185">Reference proteome</keyword>